<dbReference type="GO" id="GO:0046872">
    <property type="term" value="F:metal ion binding"/>
    <property type="evidence" value="ECO:0007669"/>
    <property type="project" value="UniProtKB-KW"/>
</dbReference>
<dbReference type="GO" id="GO:0042586">
    <property type="term" value="F:peptide deformylase activity"/>
    <property type="evidence" value="ECO:0007669"/>
    <property type="project" value="UniProtKB-UniRule"/>
</dbReference>
<dbReference type="EMBL" id="FWPT01000004">
    <property type="protein sequence ID" value="SMA46418.1"/>
    <property type="molecule type" value="Genomic_DNA"/>
</dbReference>
<organism evidence="7 8">
    <name type="scientific">Parendozoicomonas haliclonae</name>
    <dbReference type="NCBI Taxonomy" id="1960125"/>
    <lineage>
        <taxon>Bacteria</taxon>
        <taxon>Pseudomonadati</taxon>
        <taxon>Pseudomonadota</taxon>
        <taxon>Gammaproteobacteria</taxon>
        <taxon>Oceanospirillales</taxon>
        <taxon>Endozoicomonadaceae</taxon>
        <taxon>Parendozoicomonas</taxon>
    </lineage>
</organism>
<feature type="binding site" evidence="6">
    <location>
        <position position="138"/>
    </location>
    <ligand>
        <name>Fe cation</name>
        <dbReference type="ChEBI" id="CHEBI:24875"/>
    </ligand>
</feature>
<dbReference type="NCBIfam" id="TIGR00079">
    <property type="entry name" value="pept_deformyl"/>
    <property type="match status" value="1"/>
</dbReference>
<dbReference type="Gene3D" id="3.90.45.10">
    <property type="entry name" value="Peptide deformylase"/>
    <property type="match status" value="1"/>
</dbReference>
<dbReference type="OrthoDB" id="9804313at2"/>
<sequence length="170" mass="19449">MAKLEILEFPDPRLRKVAEKVEEVTADIKQLIEDMTETMYAADGCGLAATQVDVQLRIFIMDFSSDQTGLEVFINPEITPLCEEPSEFSEGCLSVPGFFENLDRPNRVKVKALDKDGNVFEKEYEGIQSVCVQHENDHLDGKLFVDQLTKLKRDRIRKKLEKNQRLATKQ</sequence>
<dbReference type="Proteomes" id="UP000196573">
    <property type="component" value="Unassembled WGS sequence"/>
</dbReference>
<evidence type="ECO:0000256" key="6">
    <source>
        <dbReference type="HAMAP-Rule" id="MF_00163"/>
    </source>
</evidence>
<dbReference type="GO" id="GO:0006412">
    <property type="term" value="P:translation"/>
    <property type="evidence" value="ECO:0007669"/>
    <property type="project" value="UniProtKB-UniRule"/>
</dbReference>
<keyword evidence="5 6" id="KW-0408">Iron</keyword>
<feature type="binding site" evidence="6">
    <location>
        <position position="92"/>
    </location>
    <ligand>
        <name>Fe cation</name>
        <dbReference type="ChEBI" id="CHEBI:24875"/>
    </ligand>
</feature>
<dbReference type="HAMAP" id="MF_00163">
    <property type="entry name" value="Pep_deformylase"/>
    <property type="match status" value="1"/>
</dbReference>
<keyword evidence="4 6" id="KW-0648">Protein biosynthesis</keyword>
<dbReference type="EC" id="3.5.1.88" evidence="6"/>
<dbReference type="InterPro" id="IPR023635">
    <property type="entry name" value="Peptide_deformylase"/>
</dbReference>
<dbReference type="CDD" id="cd00487">
    <property type="entry name" value="Pep_deformylase"/>
    <property type="match status" value="1"/>
</dbReference>
<evidence type="ECO:0000313" key="8">
    <source>
        <dbReference type="Proteomes" id="UP000196573"/>
    </source>
</evidence>
<evidence type="ECO:0000256" key="4">
    <source>
        <dbReference type="ARBA" id="ARBA00022917"/>
    </source>
</evidence>
<comment type="similarity">
    <text evidence="1 6">Belongs to the polypeptide deformylase family.</text>
</comment>
<protein>
    <recommendedName>
        <fullName evidence="6">Peptide deformylase</fullName>
        <shortName evidence="6">PDF</shortName>
        <ecNumber evidence="6">3.5.1.88</ecNumber>
    </recommendedName>
    <alternativeName>
        <fullName evidence="6">Polypeptide deformylase</fullName>
    </alternativeName>
</protein>
<accession>A0A1X7AJZ8</accession>
<dbReference type="RefSeq" id="WP_087109680.1">
    <property type="nucleotide sequence ID" value="NZ_CBCSCN010000002.1"/>
</dbReference>
<comment type="cofactor">
    <cofactor evidence="6">
        <name>Fe(2+)</name>
        <dbReference type="ChEBI" id="CHEBI:29033"/>
    </cofactor>
    <text evidence="6">Binds 1 Fe(2+) ion.</text>
</comment>
<proteinExistence type="inferred from homology"/>
<gene>
    <name evidence="7" type="primary">def_3</name>
    <name evidence="6" type="synonym">def</name>
    <name evidence="7" type="ORF">EHSB41UT_02167</name>
</gene>
<evidence type="ECO:0000313" key="7">
    <source>
        <dbReference type="EMBL" id="SMA46418.1"/>
    </source>
</evidence>
<dbReference type="PANTHER" id="PTHR10458:SF21">
    <property type="entry name" value="PEPTIDE DEFORMYLASE"/>
    <property type="match status" value="1"/>
</dbReference>
<name>A0A1X7AJZ8_9GAMM</name>
<comment type="function">
    <text evidence="6">Removes the formyl group from the N-terminal Met of newly synthesized proteins. Requires at least a dipeptide for an efficient rate of reaction. N-terminal L-methionine is a prerequisite for activity but the enzyme has broad specificity at other positions.</text>
</comment>
<evidence type="ECO:0000256" key="5">
    <source>
        <dbReference type="ARBA" id="ARBA00023004"/>
    </source>
</evidence>
<evidence type="ECO:0000256" key="1">
    <source>
        <dbReference type="ARBA" id="ARBA00010759"/>
    </source>
</evidence>
<feature type="binding site" evidence="6">
    <location>
        <position position="134"/>
    </location>
    <ligand>
        <name>Fe cation</name>
        <dbReference type="ChEBI" id="CHEBI:24875"/>
    </ligand>
</feature>
<comment type="catalytic activity">
    <reaction evidence="6">
        <text>N-terminal N-formyl-L-methionyl-[peptide] + H2O = N-terminal L-methionyl-[peptide] + formate</text>
        <dbReference type="Rhea" id="RHEA:24420"/>
        <dbReference type="Rhea" id="RHEA-COMP:10639"/>
        <dbReference type="Rhea" id="RHEA-COMP:10640"/>
        <dbReference type="ChEBI" id="CHEBI:15377"/>
        <dbReference type="ChEBI" id="CHEBI:15740"/>
        <dbReference type="ChEBI" id="CHEBI:49298"/>
        <dbReference type="ChEBI" id="CHEBI:64731"/>
        <dbReference type="EC" id="3.5.1.88"/>
    </reaction>
</comment>
<reference evidence="7 8" key="1">
    <citation type="submission" date="2017-03" db="EMBL/GenBank/DDBJ databases">
        <authorList>
            <person name="Afonso C.L."/>
            <person name="Miller P.J."/>
            <person name="Scott M.A."/>
            <person name="Spackman E."/>
            <person name="Goraichik I."/>
            <person name="Dimitrov K.M."/>
            <person name="Suarez D.L."/>
            <person name="Swayne D.E."/>
        </authorList>
    </citation>
    <scope>NUCLEOTIDE SEQUENCE [LARGE SCALE GENOMIC DNA]</scope>
    <source>
        <strain evidence="7">SB41UT1</strain>
    </source>
</reference>
<feature type="active site" evidence="6">
    <location>
        <position position="135"/>
    </location>
</feature>
<keyword evidence="3 6" id="KW-0378">Hydrolase</keyword>
<dbReference type="Pfam" id="PF01327">
    <property type="entry name" value="Pep_deformylase"/>
    <property type="match status" value="1"/>
</dbReference>
<keyword evidence="8" id="KW-1185">Reference proteome</keyword>
<dbReference type="AlphaFoldDB" id="A0A1X7AJZ8"/>
<keyword evidence="2 6" id="KW-0479">Metal-binding</keyword>
<dbReference type="PANTHER" id="PTHR10458">
    <property type="entry name" value="PEPTIDE DEFORMYLASE"/>
    <property type="match status" value="1"/>
</dbReference>
<dbReference type="PRINTS" id="PR01576">
    <property type="entry name" value="PDEFORMYLASE"/>
</dbReference>
<dbReference type="PIRSF" id="PIRSF004749">
    <property type="entry name" value="Pep_def"/>
    <property type="match status" value="1"/>
</dbReference>
<evidence type="ECO:0000256" key="3">
    <source>
        <dbReference type="ARBA" id="ARBA00022801"/>
    </source>
</evidence>
<dbReference type="SUPFAM" id="SSF56420">
    <property type="entry name" value="Peptide deformylase"/>
    <property type="match status" value="1"/>
</dbReference>
<evidence type="ECO:0000256" key="2">
    <source>
        <dbReference type="ARBA" id="ARBA00022723"/>
    </source>
</evidence>
<dbReference type="NCBIfam" id="NF001159">
    <property type="entry name" value="PRK00150.1-3"/>
    <property type="match status" value="1"/>
</dbReference>
<dbReference type="InterPro" id="IPR036821">
    <property type="entry name" value="Peptide_deformylase_sf"/>
</dbReference>